<dbReference type="AlphaFoldDB" id="A0A922D9G8"/>
<feature type="region of interest" description="Disordered" evidence="1">
    <location>
        <begin position="1"/>
        <end position="85"/>
    </location>
</feature>
<feature type="compositionally biased region" description="Acidic residues" evidence="1">
    <location>
        <begin position="168"/>
        <end position="177"/>
    </location>
</feature>
<dbReference type="EMBL" id="CM031838">
    <property type="protein sequence ID" value="KAG6679046.1"/>
    <property type="molecule type" value="Genomic_DNA"/>
</dbReference>
<sequence length="177" mass="19168">MVPDLGGSDAAGEDCSAAKRRKVSDNDENDSDDDSKRSKMEADHTTSSGRGRVGAEVEIMGKKFEDDSEISKHNQGLERLNNGAETKDLKEQILADKGEDAPIRNFDLNVVLDENGDSTTVAAGSGSSSAEPVPETKHAEYLSWSLSDMGKMAIDPIQLANSSRRIDEDEEDYDEEG</sequence>
<evidence type="ECO:0000313" key="2">
    <source>
        <dbReference type="EMBL" id="KAG6679046.1"/>
    </source>
</evidence>
<reference evidence="2" key="1">
    <citation type="submission" date="2021-01" db="EMBL/GenBank/DDBJ databases">
        <authorList>
            <person name="Lovell J.T."/>
            <person name="Bentley N."/>
            <person name="Bhattarai G."/>
            <person name="Jenkins J.W."/>
            <person name="Sreedasyam A."/>
            <person name="Alarcon Y."/>
            <person name="Bock C."/>
            <person name="Boston L."/>
            <person name="Carlson J."/>
            <person name="Cervantes K."/>
            <person name="Clermont K."/>
            <person name="Krom N."/>
            <person name="Kubenka K."/>
            <person name="Mamidi S."/>
            <person name="Mattison C."/>
            <person name="Monteros M."/>
            <person name="Pisani C."/>
            <person name="Plott C."/>
            <person name="Rajasekar S."/>
            <person name="Rhein H.S."/>
            <person name="Rohla C."/>
            <person name="Song M."/>
            <person name="Hilaire R.S."/>
            <person name="Shu S."/>
            <person name="Wells L."/>
            <person name="Wang X."/>
            <person name="Webber J."/>
            <person name="Heerema R.J."/>
            <person name="Klein P."/>
            <person name="Conner P."/>
            <person name="Grauke L."/>
            <person name="Grimwood J."/>
            <person name="Schmutz J."/>
            <person name="Randall J.J."/>
        </authorList>
    </citation>
    <scope>NUCLEOTIDE SEQUENCE</scope>
    <source>
        <tissue evidence="2">Leaf</tissue>
    </source>
</reference>
<evidence type="ECO:0000256" key="1">
    <source>
        <dbReference type="SAM" id="MobiDB-lite"/>
    </source>
</evidence>
<feature type="compositionally biased region" description="Basic and acidic residues" evidence="1">
    <location>
        <begin position="53"/>
        <end position="76"/>
    </location>
</feature>
<comment type="caution">
    <text evidence="2">The sequence shown here is derived from an EMBL/GenBank/DDBJ whole genome shotgun (WGS) entry which is preliminary data.</text>
</comment>
<proteinExistence type="predicted"/>
<evidence type="ECO:0000313" key="3">
    <source>
        <dbReference type="Proteomes" id="UP000811246"/>
    </source>
</evidence>
<feature type="compositionally biased region" description="Basic and acidic residues" evidence="1">
    <location>
        <begin position="34"/>
        <end position="44"/>
    </location>
</feature>
<gene>
    <name evidence="2" type="ORF">I3842_14G111200</name>
</gene>
<dbReference type="Proteomes" id="UP000811246">
    <property type="component" value="Chromosome 14"/>
</dbReference>
<name>A0A922D9G8_CARIL</name>
<protein>
    <submittedName>
        <fullName evidence="2">Uncharacterized protein</fullName>
    </submittedName>
</protein>
<feature type="region of interest" description="Disordered" evidence="1">
    <location>
        <begin position="158"/>
        <end position="177"/>
    </location>
</feature>
<organism evidence="2 3">
    <name type="scientific">Carya illinoinensis</name>
    <name type="common">Pecan</name>
    <dbReference type="NCBI Taxonomy" id="32201"/>
    <lineage>
        <taxon>Eukaryota</taxon>
        <taxon>Viridiplantae</taxon>
        <taxon>Streptophyta</taxon>
        <taxon>Embryophyta</taxon>
        <taxon>Tracheophyta</taxon>
        <taxon>Spermatophyta</taxon>
        <taxon>Magnoliopsida</taxon>
        <taxon>eudicotyledons</taxon>
        <taxon>Gunneridae</taxon>
        <taxon>Pentapetalae</taxon>
        <taxon>rosids</taxon>
        <taxon>fabids</taxon>
        <taxon>Fagales</taxon>
        <taxon>Juglandaceae</taxon>
        <taxon>Carya</taxon>
    </lineage>
</organism>
<accession>A0A922D9G8</accession>